<dbReference type="PROSITE" id="PS51061">
    <property type="entry name" value="R3H"/>
    <property type="match status" value="1"/>
</dbReference>
<feature type="compositionally biased region" description="Low complexity" evidence="2">
    <location>
        <begin position="46"/>
        <end position="58"/>
    </location>
</feature>
<feature type="domain" description="SUZ" evidence="4">
    <location>
        <begin position="225"/>
        <end position="312"/>
    </location>
</feature>
<feature type="compositionally biased region" description="Low complexity" evidence="2">
    <location>
        <begin position="1"/>
        <end position="37"/>
    </location>
</feature>
<keyword evidence="6" id="KW-1185">Reference proteome</keyword>
<dbReference type="RefSeq" id="XP_064678760.1">
    <property type="nucleotide sequence ID" value="XM_064832501.1"/>
</dbReference>
<reference evidence="5 6" key="1">
    <citation type="submission" date="2022-11" db="EMBL/GenBank/DDBJ databases">
        <title>Mucor velutinosus strain NIH1002 WGS.</title>
        <authorList>
            <person name="Subramanian P."/>
            <person name="Mullikin J.C."/>
            <person name="Segre J.A."/>
            <person name="Zelazny A.M."/>
        </authorList>
    </citation>
    <scope>NUCLEOTIDE SEQUENCE [LARGE SCALE GENOMIC DNA]</scope>
    <source>
        <strain evidence="5 6">NIH1002</strain>
    </source>
</reference>
<feature type="region of interest" description="Disordered" evidence="2">
    <location>
        <begin position="1"/>
        <end position="61"/>
    </location>
</feature>
<dbReference type="Pfam" id="PF01424">
    <property type="entry name" value="R3H"/>
    <property type="match status" value="1"/>
</dbReference>
<dbReference type="SMART" id="SM00393">
    <property type="entry name" value="R3H"/>
    <property type="match status" value="1"/>
</dbReference>
<evidence type="ECO:0000313" key="6">
    <source>
        <dbReference type="Proteomes" id="UP001304243"/>
    </source>
</evidence>
<protein>
    <submittedName>
        <fullName evidence="5">Uncharacterized protein</fullName>
    </submittedName>
</protein>
<gene>
    <name evidence="5" type="ORF">ATC70_013337</name>
</gene>
<evidence type="ECO:0000313" key="5">
    <source>
        <dbReference type="EMBL" id="KAK4512094.1"/>
    </source>
</evidence>
<dbReference type="InterPro" id="IPR036867">
    <property type="entry name" value="R3H_dom_sf"/>
</dbReference>
<dbReference type="InterPro" id="IPR051937">
    <property type="entry name" value="R3H_domain_containing"/>
</dbReference>
<comment type="caution">
    <text evidence="5">The sequence shown here is derived from an EMBL/GenBank/DDBJ whole genome shotgun (WGS) entry which is preliminary data.</text>
</comment>
<accession>A0AAN7D7S8</accession>
<dbReference type="Gene3D" id="3.30.1370.50">
    <property type="entry name" value="R3H-like domain"/>
    <property type="match status" value="1"/>
</dbReference>
<dbReference type="PANTHER" id="PTHR15672:SF8">
    <property type="entry name" value="PROTEIN ENCORE"/>
    <property type="match status" value="1"/>
</dbReference>
<feature type="domain" description="R3H" evidence="3">
    <location>
        <begin position="156"/>
        <end position="219"/>
    </location>
</feature>
<dbReference type="InterPro" id="IPR024771">
    <property type="entry name" value="SUZ"/>
</dbReference>
<evidence type="ECO:0000259" key="3">
    <source>
        <dbReference type="PROSITE" id="PS51061"/>
    </source>
</evidence>
<organism evidence="5 6">
    <name type="scientific">Mucor velutinosus</name>
    <dbReference type="NCBI Taxonomy" id="708070"/>
    <lineage>
        <taxon>Eukaryota</taxon>
        <taxon>Fungi</taxon>
        <taxon>Fungi incertae sedis</taxon>
        <taxon>Mucoromycota</taxon>
        <taxon>Mucoromycotina</taxon>
        <taxon>Mucoromycetes</taxon>
        <taxon>Mucorales</taxon>
        <taxon>Mucorineae</taxon>
        <taxon>Mucoraceae</taxon>
        <taxon>Mucor</taxon>
    </lineage>
</organism>
<feature type="region of interest" description="Disordered" evidence="2">
    <location>
        <begin position="82"/>
        <end position="120"/>
    </location>
</feature>
<dbReference type="GO" id="GO:0003676">
    <property type="term" value="F:nucleic acid binding"/>
    <property type="evidence" value="ECO:0007669"/>
    <property type="project" value="UniProtKB-UniRule"/>
</dbReference>
<feature type="compositionally biased region" description="Low complexity" evidence="2">
    <location>
        <begin position="97"/>
        <end position="120"/>
    </location>
</feature>
<dbReference type="Proteomes" id="UP001304243">
    <property type="component" value="Unassembled WGS sequence"/>
</dbReference>
<keyword evidence="1" id="KW-0597">Phosphoprotein</keyword>
<dbReference type="PANTHER" id="PTHR15672">
    <property type="entry name" value="CAMP-REGULATED PHOSPHOPROTEIN 21 RELATED R3H DOMAIN CONTAINING PROTEIN"/>
    <property type="match status" value="1"/>
</dbReference>
<evidence type="ECO:0000256" key="1">
    <source>
        <dbReference type="ARBA" id="ARBA00022553"/>
    </source>
</evidence>
<feature type="compositionally biased region" description="Basic and acidic residues" evidence="2">
    <location>
        <begin position="278"/>
        <end position="298"/>
    </location>
</feature>
<dbReference type="GeneID" id="89957023"/>
<feature type="compositionally biased region" description="Low complexity" evidence="2">
    <location>
        <begin position="266"/>
        <end position="277"/>
    </location>
</feature>
<dbReference type="CDD" id="cd02642">
    <property type="entry name" value="R3H_encore_like"/>
    <property type="match status" value="1"/>
</dbReference>
<dbReference type="EMBL" id="JASEJX010000024">
    <property type="protein sequence ID" value="KAK4512094.1"/>
    <property type="molecule type" value="Genomic_DNA"/>
</dbReference>
<dbReference type="Pfam" id="PF12752">
    <property type="entry name" value="SUZ"/>
    <property type="match status" value="1"/>
</dbReference>
<dbReference type="GO" id="GO:0006012">
    <property type="term" value="P:galactose metabolic process"/>
    <property type="evidence" value="ECO:0007669"/>
    <property type="project" value="TreeGrafter"/>
</dbReference>
<dbReference type="PROSITE" id="PS51673">
    <property type="entry name" value="SUZ"/>
    <property type="match status" value="1"/>
</dbReference>
<dbReference type="AlphaFoldDB" id="A0AAN7D7S8"/>
<feature type="region of interest" description="Disordered" evidence="2">
    <location>
        <begin position="235"/>
        <end position="298"/>
    </location>
</feature>
<dbReference type="InterPro" id="IPR001374">
    <property type="entry name" value="R3H_dom"/>
</dbReference>
<evidence type="ECO:0000256" key="2">
    <source>
        <dbReference type="SAM" id="MobiDB-lite"/>
    </source>
</evidence>
<feature type="compositionally biased region" description="Polar residues" evidence="2">
    <location>
        <begin position="82"/>
        <end position="91"/>
    </location>
</feature>
<sequence length="313" mass="36931">MSSNQEDQQQQQQQKQQQQQQQQHPLLGRQQQQQQQQPPYRFYTEQHQQPSYQSSHYQNAYFPNNVNSSNYYGLGQSYTNPALMNPNSNMNDAPANYYQQQQQQQQQQLYQPYQQQHHPPSQIYQPQATMQQFSDPVVPTEPDEFIIDLLRKPQERLFLLKLELELEAFIKDEQKLRLDLPGMNSYQRLMVHRLAPYYKLNHYHDAMRKAVYVCKTFITALPSVRLPDIQLDKYVANDDNDDSSSSNPSHATTNNDPPPQFKIMRRSAGSSSPSSRTSTHEDQSKTDRKNMTYEERKTAYEEARARIFQNMEK</sequence>
<dbReference type="SUPFAM" id="SSF82708">
    <property type="entry name" value="R3H domain"/>
    <property type="match status" value="1"/>
</dbReference>
<proteinExistence type="predicted"/>
<evidence type="ECO:0000259" key="4">
    <source>
        <dbReference type="PROSITE" id="PS51673"/>
    </source>
</evidence>
<name>A0AAN7D7S8_9FUNG</name>